<organism evidence="7 8">
    <name type="scientific">Vibrio scophthalmi</name>
    <dbReference type="NCBI Taxonomy" id="45658"/>
    <lineage>
        <taxon>Bacteria</taxon>
        <taxon>Pseudomonadati</taxon>
        <taxon>Pseudomonadota</taxon>
        <taxon>Gammaproteobacteria</taxon>
        <taxon>Vibrionales</taxon>
        <taxon>Vibrionaceae</taxon>
        <taxon>Vibrio</taxon>
    </lineage>
</organism>
<keyword evidence="8" id="KW-1185">Reference proteome</keyword>
<reference evidence="7 8" key="1">
    <citation type="submission" date="2016-07" db="EMBL/GenBank/DDBJ databases">
        <title>Genome sequencing of Vibrio scophthalmi strain VS-05, an isolated from Paralichthys olivaceus.</title>
        <authorList>
            <person name="Han H.-J."/>
        </authorList>
    </citation>
    <scope>NUCLEOTIDE SEQUENCE [LARGE SCALE GENOMIC DNA]</scope>
    <source>
        <strain evidence="7 8">VS-05</strain>
    </source>
</reference>
<evidence type="ECO:0000313" key="8">
    <source>
        <dbReference type="Proteomes" id="UP000092528"/>
    </source>
</evidence>
<dbReference type="InterPro" id="IPR007452">
    <property type="entry name" value="TamB_C"/>
</dbReference>
<dbReference type="Proteomes" id="UP000092528">
    <property type="component" value="Chromosome 1"/>
</dbReference>
<dbReference type="EMBL" id="CP016414">
    <property type="protein sequence ID" value="ANU35286.1"/>
    <property type="molecule type" value="Genomic_DNA"/>
</dbReference>
<dbReference type="AlphaFoldDB" id="A0A1C7F5R1"/>
<dbReference type="GeneID" id="96871843"/>
<evidence type="ECO:0000259" key="6">
    <source>
        <dbReference type="Pfam" id="PF04357"/>
    </source>
</evidence>
<dbReference type="STRING" id="45658.VSVS12_02866"/>
<dbReference type="GO" id="GO:0009306">
    <property type="term" value="P:protein secretion"/>
    <property type="evidence" value="ECO:0007669"/>
    <property type="project" value="InterPro"/>
</dbReference>
<dbReference type="GO" id="GO:0005886">
    <property type="term" value="C:plasma membrane"/>
    <property type="evidence" value="ECO:0007669"/>
    <property type="project" value="InterPro"/>
</dbReference>
<sequence length="1256" mass="135663">MTKVVLKWSKWLSLIVLGLVLALLLALVVVLFSKPGLSLVVWGADRFVPQLTIGSHQGAIFPRFTLNDVAFKDDQLHVDAQIKSLTLAIKPACFTEPSVCIDELSAQGVQFSMPQLPESEPSAEPDSAASSTITSPLPIRVGRILLQDVALDVLGNQVHWDTFATGLIFQGNRLSINKTRFDGGVVKLAPATPDQSSTNQSDNATAKNSDSQPIELPDVVLPLSVDVTQLDISNFKLDQAEPVVIHQLALKALASQSSVKVSQFDVDMPQLKAGLTGEVTLNHGYPLDLSLDALVKMAPVNGQKLTLKATGSVEKLKLEAKLRQLIQADLSAELEPLDPNLPFQIALKKGKAQWPLTGKADYQALINQFNAQGSLAGYQLDLDGNAKGQTIPEVDLTLTGKGDLSEIHLSALDIKTLGGEIKGSAMANWQAPINWAADLTLANIQPGLQWSEAEGNLSGALKTDGLLTQQGGWQVNLPMLDIDGVLRQYPLNVVGSLKASDKKGLGDIHLETPKLVLSHGPNQIEAKGKLEQQWNMDVRLNLPELAKSIPELQGSALGDLSLRGKLSEPEVGVNLAVNNIDWRGEAQVKSVRLQGDVVPLPLPHGKVNLKVAQINYQGNLIDDVELNIGGNQDAHELSLEVNSALLSTRLAISGNLTDKPNLVWQGQLGRMMIRTQQGDWNLNQATAVTFDFASQMAAVGAHCWQQNDSSVCLDKDIQVGESGEAQFSVKQFDFKQLSMFMPEKTELSGSVEGQVWAKWAPQQAPQLKASITMPTGQVKQMLDKPLVFGWDSVKINADVANNQLKADWLFDVTDNGDVSGQVTIPDVTAQDKQMDGQLALSTFNLDFLNVLVGEYSQLKSNIQTDLRFSGPLLHPQVNGQFVVDDMLLHGDISPIDIDSGRLAIEFNGYNAKLNAAIQTPDGKLNVTGDGDWQDLQDWRSHVRVFADELQVNLPPMVRIKVIPDMTISAQPNLARIDGNIALPWGRIVIDELPPSAVGISKDLVLVDSKGKPLKSDSAVPFEVETNIKIKIGDDFKLSAFGLEGGLVGNLKVVQKNKGPFVTGEVNIVEGSYQSFGQDLLIKEGKILMNGPVDQPYVQITAIRNPDNTQDDVTAGVKVTGPADEPQLTIFSDPAMPQANALSYLLRGQDIDGESGGNAMTTTLIGLSLAKSGKVVGELGQAFGVQDLQLDTAGSGDDSQVTVSGYVLPGLQVKYGVGIFDSVGEFTVRYRLMKDLYLEVVSGLDSAVDLLYQFEFN</sequence>
<dbReference type="RefSeq" id="WP_065544975.1">
    <property type="nucleotide sequence ID" value="NZ_CP016414.1"/>
</dbReference>
<evidence type="ECO:0000256" key="4">
    <source>
        <dbReference type="ARBA" id="ARBA00023136"/>
    </source>
</evidence>
<keyword evidence="3" id="KW-1133">Transmembrane helix</keyword>
<evidence type="ECO:0000256" key="2">
    <source>
        <dbReference type="ARBA" id="ARBA00022692"/>
    </source>
</evidence>
<evidence type="ECO:0000256" key="1">
    <source>
        <dbReference type="ARBA" id="ARBA00004167"/>
    </source>
</evidence>
<keyword evidence="4" id="KW-0472">Membrane</keyword>
<gene>
    <name evidence="7" type="ORF">VSVS05_00131</name>
</gene>
<evidence type="ECO:0000256" key="3">
    <source>
        <dbReference type="ARBA" id="ARBA00022989"/>
    </source>
</evidence>
<protein>
    <submittedName>
        <fullName evidence="7">Translocation and assembly module TamB</fullName>
    </submittedName>
</protein>
<accession>A0A1C7F5R1</accession>
<proteinExistence type="predicted"/>
<feature type="compositionally biased region" description="Polar residues" evidence="5">
    <location>
        <begin position="193"/>
        <end position="212"/>
    </location>
</feature>
<comment type="subcellular location">
    <subcellularLocation>
        <location evidence="1">Membrane</location>
        <topology evidence="1">Single-pass membrane protein</topology>
    </subcellularLocation>
</comment>
<keyword evidence="2" id="KW-0812">Transmembrane</keyword>
<evidence type="ECO:0000313" key="7">
    <source>
        <dbReference type="EMBL" id="ANU35286.1"/>
    </source>
</evidence>
<dbReference type="GO" id="GO:0097347">
    <property type="term" value="C:TAM protein secretion complex"/>
    <property type="evidence" value="ECO:0007669"/>
    <property type="project" value="TreeGrafter"/>
</dbReference>
<dbReference type="Pfam" id="PF04357">
    <property type="entry name" value="TamB"/>
    <property type="match status" value="1"/>
</dbReference>
<dbReference type="PATRIC" id="fig|45658.7.peg.115"/>
<feature type="region of interest" description="Disordered" evidence="5">
    <location>
        <begin position="187"/>
        <end position="212"/>
    </location>
</feature>
<evidence type="ECO:0000256" key="5">
    <source>
        <dbReference type="SAM" id="MobiDB-lite"/>
    </source>
</evidence>
<dbReference type="PANTHER" id="PTHR36985:SF1">
    <property type="entry name" value="TRANSLOCATION AND ASSEMBLY MODULE SUBUNIT TAMB"/>
    <property type="match status" value="1"/>
</dbReference>
<feature type="domain" description="Translocation and assembly module TamB C-terminal" evidence="6">
    <location>
        <begin position="921"/>
        <end position="1255"/>
    </location>
</feature>
<name>A0A1C7F5R1_9VIBR</name>
<dbReference type="PANTHER" id="PTHR36985">
    <property type="entry name" value="TRANSLOCATION AND ASSEMBLY MODULE SUBUNIT TAMB"/>
    <property type="match status" value="1"/>
</dbReference>